<keyword evidence="8" id="KW-0547">Nucleotide-binding</keyword>
<protein>
    <recommendedName>
        <fullName evidence="3">histidine kinase</fullName>
        <ecNumber evidence="3">2.7.13.3</ecNumber>
    </recommendedName>
</protein>
<evidence type="ECO:0000256" key="3">
    <source>
        <dbReference type="ARBA" id="ARBA00012438"/>
    </source>
</evidence>
<feature type="domain" description="Histidine kinase" evidence="15">
    <location>
        <begin position="254"/>
        <end position="472"/>
    </location>
</feature>
<keyword evidence="9 17" id="KW-0418">Kinase</keyword>
<evidence type="ECO:0000256" key="5">
    <source>
        <dbReference type="ARBA" id="ARBA00022553"/>
    </source>
</evidence>
<evidence type="ECO:0000256" key="11">
    <source>
        <dbReference type="ARBA" id="ARBA00022989"/>
    </source>
</evidence>
<keyword evidence="11 14" id="KW-1133">Transmembrane helix</keyword>
<dbReference type="Gene3D" id="6.10.340.10">
    <property type="match status" value="1"/>
</dbReference>
<evidence type="ECO:0000259" key="15">
    <source>
        <dbReference type="PROSITE" id="PS50109"/>
    </source>
</evidence>
<evidence type="ECO:0000256" key="1">
    <source>
        <dbReference type="ARBA" id="ARBA00000085"/>
    </source>
</evidence>
<keyword evidence="4" id="KW-1003">Cell membrane</keyword>
<dbReference type="SMART" id="SM00387">
    <property type="entry name" value="HATPase_c"/>
    <property type="match status" value="1"/>
</dbReference>
<dbReference type="SUPFAM" id="SSF55874">
    <property type="entry name" value="ATPase domain of HSP90 chaperone/DNA topoisomerase II/histidine kinase"/>
    <property type="match status" value="1"/>
</dbReference>
<dbReference type="InterPro" id="IPR036890">
    <property type="entry name" value="HATPase_C_sf"/>
</dbReference>
<dbReference type="SUPFAM" id="SSF158472">
    <property type="entry name" value="HAMP domain-like"/>
    <property type="match status" value="1"/>
</dbReference>
<dbReference type="Gene3D" id="1.10.287.130">
    <property type="match status" value="1"/>
</dbReference>
<comment type="subcellular location">
    <subcellularLocation>
        <location evidence="2">Cell membrane</location>
        <topology evidence="2">Multi-pass membrane protein</topology>
    </subcellularLocation>
</comment>
<keyword evidence="18" id="KW-1185">Reference proteome</keyword>
<dbReference type="InterPro" id="IPR004358">
    <property type="entry name" value="Sig_transdc_His_kin-like_C"/>
</dbReference>
<dbReference type="EC" id="2.7.13.3" evidence="3"/>
<reference evidence="18" key="1">
    <citation type="submission" date="2016-11" db="EMBL/GenBank/DDBJ databases">
        <authorList>
            <person name="Varghese N."/>
            <person name="Submissions S."/>
        </authorList>
    </citation>
    <scope>NUCLEOTIDE SEQUENCE [LARGE SCALE GENOMIC DNA]</scope>
    <source>
        <strain evidence="18">DSM 15449</strain>
    </source>
</reference>
<keyword evidence="13 14" id="KW-0472">Membrane</keyword>
<dbReference type="InterPro" id="IPR003660">
    <property type="entry name" value="HAMP_dom"/>
</dbReference>
<sequence length="476" mass="54204">MKIRNRIFISNTVMVLVSLVTLLAITAALVNLNENINTENAKAKLDENVFEVQSLFEQSPEIMLDYETLSKSLSKYDYQLFVMVDDKKKYSNFESDDEEELTDFLKVIDIVGDHASVYYRDSLTVVRKSILVDDHEYNIVAVNNAEDEFTWFGTSFERFIIRFILIGLAAILAILGISQLFTKSLVERIMKPIDQLMDAAKRIEEKNLEDPIVYAGEDEFVTVCTSFNHMQSYLFEEQKKNATYEKARTDMVSGISHDLRTPLTSVKGYIKGIKDGIANTPEKQNQYLDIAYAKACEMDVLLQRLFYFSKMETGNMPFYLQVTDLNEFIRKFVEGCKNDLETKGASISFDTSGKIHRASIDIDQMQRVLTNLVENSLKYANTDSLEIKISLIQENHREVIVVSDNGSGVDLDKLPHLFEQFYRGDESRSKKNSEGNGLGLYIAKYIVEAYDGSITAENDNGLKIVISLPKVTEDVQ</sequence>
<dbReference type="InterPro" id="IPR036097">
    <property type="entry name" value="HisK_dim/P_sf"/>
</dbReference>
<evidence type="ECO:0000256" key="4">
    <source>
        <dbReference type="ARBA" id="ARBA00022475"/>
    </source>
</evidence>
<dbReference type="PROSITE" id="PS50885">
    <property type="entry name" value="HAMP"/>
    <property type="match status" value="1"/>
</dbReference>
<gene>
    <name evidence="17" type="ORF">SAMN02746098_03142</name>
</gene>
<dbReference type="PANTHER" id="PTHR45528:SF1">
    <property type="entry name" value="SENSOR HISTIDINE KINASE CPXA"/>
    <property type="match status" value="1"/>
</dbReference>
<dbReference type="InterPro" id="IPR050398">
    <property type="entry name" value="HssS/ArlS-like"/>
</dbReference>
<dbReference type="Pfam" id="PF02518">
    <property type="entry name" value="HATPase_c"/>
    <property type="match status" value="1"/>
</dbReference>
<dbReference type="SUPFAM" id="SSF47384">
    <property type="entry name" value="Homodimeric domain of signal transducing histidine kinase"/>
    <property type="match status" value="1"/>
</dbReference>
<dbReference type="CDD" id="cd00082">
    <property type="entry name" value="HisKA"/>
    <property type="match status" value="1"/>
</dbReference>
<dbReference type="InterPro" id="IPR005467">
    <property type="entry name" value="His_kinase_dom"/>
</dbReference>
<dbReference type="PRINTS" id="PR00344">
    <property type="entry name" value="BCTRLSENSOR"/>
</dbReference>
<evidence type="ECO:0000259" key="16">
    <source>
        <dbReference type="PROSITE" id="PS50885"/>
    </source>
</evidence>
<evidence type="ECO:0000256" key="7">
    <source>
        <dbReference type="ARBA" id="ARBA00022692"/>
    </source>
</evidence>
<dbReference type="Proteomes" id="UP000183954">
    <property type="component" value="Unassembled WGS sequence"/>
</dbReference>
<keyword evidence="5" id="KW-0597">Phosphoprotein</keyword>
<keyword evidence="12" id="KW-0902">Two-component regulatory system</keyword>
<proteinExistence type="predicted"/>
<keyword evidence="10" id="KW-0067">ATP-binding</keyword>
<dbReference type="Pfam" id="PF00672">
    <property type="entry name" value="HAMP"/>
    <property type="match status" value="1"/>
</dbReference>
<dbReference type="CDD" id="cd00075">
    <property type="entry name" value="HATPase"/>
    <property type="match status" value="1"/>
</dbReference>
<feature type="transmembrane region" description="Helical" evidence="14">
    <location>
        <begin position="159"/>
        <end position="181"/>
    </location>
</feature>
<dbReference type="GO" id="GO:0005524">
    <property type="term" value="F:ATP binding"/>
    <property type="evidence" value="ECO:0007669"/>
    <property type="project" value="UniProtKB-KW"/>
</dbReference>
<dbReference type="STRING" id="1121420.SAMN02746098_03142"/>
<evidence type="ECO:0000256" key="13">
    <source>
        <dbReference type="ARBA" id="ARBA00023136"/>
    </source>
</evidence>
<accession>A0A1M5ZC62</accession>
<dbReference type="GO" id="GO:0000155">
    <property type="term" value="F:phosphorelay sensor kinase activity"/>
    <property type="evidence" value="ECO:0007669"/>
    <property type="project" value="InterPro"/>
</dbReference>
<feature type="domain" description="HAMP" evidence="16">
    <location>
        <begin position="187"/>
        <end position="239"/>
    </location>
</feature>
<dbReference type="RefSeq" id="WP_073030660.1">
    <property type="nucleotide sequence ID" value="NZ_FQXJ01000011.1"/>
</dbReference>
<evidence type="ECO:0000256" key="6">
    <source>
        <dbReference type="ARBA" id="ARBA00022679"/>
    </source>
</evidence>
<evidence type="ECO:0000256" key="12">
    <source>
        <dbReference type="ARBA" id="ARBA00023012"/>
    </source>
</evidence>
<organism evidence="17 18">
    <name type="scientific">Desulfosporosinus lacus DSM 15449</name>
    <dbReference type="NCBI Taxonomy" id="1121420"/>
    <lineage>
        <taxon>Bacteria</taxon>
        <taxon>Bacillati</taxon>
        <taxon>Bacillota</taxon>
        <taxon>Clostridia</taxon>
        <taxon>Eubacteriales</taxon>
        <taxon>Desulfitobacteriaceae</taxon>
        <taxon>Desulfosporosinus</taxon>
    </lineage>
</organism>
<dbReference type="PROSITE" id="PS50109">
    <property type="entry name" value="HIS_KIN"/>
    <property type="match status" value="1"/>
</dbReference>
<evidence type="ECO:0000313" key="18">
    <source>
        <dbReference type="Proteomes" id="UP000183954"/>
    </source>
</evidence>
<dbReference type="Pfam" id="PF00512">
    <property type="entry name" value="HisKA"/>
    <property type="match status" value="1"/>
</dbReference>
<dbReference type="SMART" id="SM00304">
    <property type="entry name" value="HAMP"/>
    <property type="match status" value="1"/>
</dbReference>
<evidence type="ECO:0000256" key="8">
    <source>
        <dbReference type="ARBA" id="ARBA00022741"/>
    </source>
</evidence>
<evidence type="ECO:0000313" key="17">
    <source>
        <dbReference type="EMBL" id="SHI21794.1"/>
    </source>
</evidence>
<feature type="transmembrane region" description="Helical" evidence="14">
    <location>
        <begin position="7"/>
        <end position="30"/>
    </location>
</feature>
<dbReference type="PANTHER" id="PTHR45528">
    <property type="entry name" value="SENSOR HISTIDINE KINASE CPXA"/>
    <property type="match status" value="1"/>
</dbReference>
<dbReference type="Gene3D" id="3.30.565.10">
    <property type="entry name" value="Histidine kinase-like ATPase, C-terminal domain"/>
    <property type="match status" value="1"/>
</dbReference>
<evidence type="ECO:0000256" key="2">
    <source>
        <dbReference type="ARBA" id="ARBA00004651"/>
    </source>
</evidence>
<keyword evidence="6" id="KW-0808">Transferase</keyword>
<dbReference type="EMBL" id="FQXJ01000011">
    <property type="protein sequence ID" value="SHI21794.1"/>
    <property type="molecule type" value="Genomic_DNA"/>
</dbReference>
<dbReference type="CDD" id="cd06225">
    <property type="entry name" value="HAMP"/>
    <property type="match status" value="1"/>
</dbReference>
<comment type="catalytic activity">
    <reaction evidence="1">
        <text>ATP + protein L-histidine = ADP + protein N-phospho-L-histidine.</text>
        <dbReference type="EC" id="2.7.13.3"/>
    </reaction>
</comment>
<dbReference type="InterPro" id="IPR003661">
    <property type="entry name" value="HisK_dim/P_dom"/>
</dbReference>
<dbReference type="InterPro" id="IPR003594">
    <property type="entry name" value="HATPase_dom"/>
</dbReference>
<evidence type="ECO:0000256" key="14">
    <source>
        <dbReference type="SAM" id="Phobius"/>
    </source>
</evidence>
<name>A0A1M5ZC62_9FIRM</name>
<dbReference type="FunFam" id="3.30.565.10:FF:000006">
    <property type="entry name" value="Sensor histidine kinase WalK"/>
    <property type="match status" value="1"/>
</dbReference>
<evidence type="ECO:0000256" key="9">
    <source>
        <dbReference type="ARBA" id="ARBA00022777"/>
    </source>
</evidence>
<dbReference type="GO" id="GO:0005886">
    <property type="term" value="C:plasma membrane"/>
    <property type="evidence" value="ECO:0007669"/>
    <property type="project" value="UniProtKB-SubCell"/>
</dbReference>
<dbReference type="AlphaFoldDB" id="A0A1M5ZC62"/>
<evidence type="ECO:0000256" key="10">
    <source>
        <dbReference type="ARBA" id="ARBA00022840"/>
    </source>
</evidence>
<dbReference type="SMART" id="SM00388">
    <property type="entry name" value="HisKA"/>
    <property type="match status" value="1"/>
</dbReference>
<keyword evidence="7 14" id="KW-0812">Transmembrane</keyword>
<dbReference type="OrthoDB" id="9780718at2"/>